<keyword evidence="4" id="KW-0479">Metal-binding</keyword>
<comment type="cofactor">
    <cofactor evidence="1">
        <name>FAD</name>
        <dbReference type="ChEBI" id="CHEBI:57692"/>
    </cofactor>
</comment>
<proteinExistence type="predicted"/>
<gene>
    <name evidence="12" type="primary">hmp_1</name>
    <name evidence="12" type="ORF">FF011L_35620</name>
</gene>
<feature type="transmembrane region" description="Helical" evidence="9">
    <location>
        <begin position="6"/>
        <end position="26"/>
    </location>
</feature>
<evidence type="ECO:0000256" key="9">
    <source>
        <dbReference type="SAM" id="Phobius"/>
    </source>
</evidence>
<dbReference type="AlphaFoldDB" id="A0A517MIU4"/>
<dbReference type="Pfam" id="PF00111">
    <property type="entry name" value="Fer2"/>
    <property type="match status" value="1"/>
</dbReference>
<evidence type="ECO:0000256" key="1">
    <source>
        <dbReference type="ARBA" id="ARBA00001974"/>
    </source>
</evidence>
<dbReference type="Gene3D" id="3.40.50.80">
    <property type="entry name" value="Nucleotide-binding domain of ferredoxin-NADP reductase (FNR) module"/>
    <property type="match status" value="1"/>
</dbReference>
<dbReference type="PROSITE" id="PS51384">
    <property type="entry name" value="FAD_FR"/>
    <property type="match status" value="1"/>
</dbReference>
<dbReference type="GO" id="GO:0050660">
    <property type="term" value="F:flavin adenine dinucleotide binding"/>
    <property type="evidence" value="ECO:0007669"/>
    <property type="project" value="TreeGrafter"/>
</dbReference>
<dbReference type="InterPro" id="IPR006058">
    <property type="entry name" value="2Fe2S_fd_BS"/>
</dbReference>
<dbReference type="Pfam" id="PF00175">
    <property type="entry name" value="NAD_binding_1"/>
    <property type="match status" value="1"/>
</dbReference>
<feature type="transmembrane region" description="Helical" evidence="9">
    <location>
        <begin position="180"/>
        <end position="200"/>
    </location>
</feature>
<feature type="domain" description="2Fe-2S ferredoxin-type" evidence="10">
    <location>
        <begin position="325"/>
        <end position="408"/>
    </location>
</feature>
<dbReference type="PRINTS" id="PR00410">
    <property type="entry name" value="PHEHYDRXLASE"/>
</dbReference>
<dbReference type="GO" id="GO:0008941">
    <property type="term" value="F:nitric oxide dioxygenase NAD(P)H activity"/>
    <property type="evidence" value="ECO:0007669"/>
    <property type="project" value="UniProtKB-EC"/>
</dbReference>
<dbReference type="PROSITE" id="PS00197">
    <property type="entry name" value="2FE2S_FER_1"/>
    <property type="match status" value="1"/>
</dbReference>
<dbReference type="InterPro" id="IPR039261">
    <property type="entry name" value="FNR_nucleotide-bd"/>
</dbReference>
<evidence type="ECO:0000259" key="10">
    <source>
        <dbReference type="PROSITE" id="PS51085"/>
    </source>
</evidence>
<keyword evidence="9" id="KW-0472">Membrane</keyword>
<dbReference type="Gene3D" id="2.40.30.10">
    <property type="entry name" value="Translation factors"/>
    <property type="match status" value="1"/>
</dbReference>
<protein>
    <submittedName>
        <fullName evidence="12">Flavohemoprotein</fullName>
        <ecNumber evidence="12">1.14.12.17</ecNumber>
    </submittedName>
</protein>
<evidence type="ECO:0000256" key="7">
    <source>
        <dbReference type="ARBA" id="ARBA00023004"/>
    </source>
</evidence>
<dbReference type="CDD" id="cd06184">
    <property type="entry name" value="flavohem_like_fad_nad_binding"/>
    <property type="match status" value="1"/>
</dbReference>
<dbReference type="EC" id="1.14.12.17" evidence="12"/>
<keyword evidence="5" id="KW-0274">FAD</keyword>
<dbReference type="EMBL" id="CP036262">
    <property type="protein sequence ID" value="QDS94780.1"/>
    <property type="molecule type" value="Genomic_DNA"/>
</dbReference>
<keyword evidence="7" id="KW-0408">Iron</keyword>
<keyword evidence="9" id="KW-1133">Transmembrane helix</keyword>
<dbReference type="Proteomes" id="UP000320672">
    <property type="component" value="Chromosome"/>
</dbReference>
<accession>A0A517MIU4</accession>
<feature type="domain" description="FAD-binding FR-type" evidence="11">
    <location>
        <begin position="68"/>
        <end position="173"/>
    </location>
</feature>
<name>A0A517MIU4_9BACT</name>
<dbReference type="InterPro" id="IPR017938">
    <property type="entry name" value="Riboflavin_synthase-like_b-brl"/>
</dbReference>
<dbReference type="InterPro" id="IPR050415">
    <property type="entry name" value="MRET"/>
</dbReference>
<dbReference type="SUPFAM" id="SSF63380">
    <property type="entry name" value="Riboflavin synthase domain-like"/>
    <property type="match status" value="1"/>
</dbReference>
<dbReference type="SUPFAM" id="SSF52343">
    <property type="entry name" value="Ferredoxin reductase-like, C-terminal NADP-linked domain"/>
    <property type="match status" value="1"/>
</dbReference>
<dbReference type="PANTHER" id="PTHR47354">
    <property type="entry name" value="NADH OXIDOREDUCTASE HCR"/>
    <property type="match status" value="1"/>
</dbReference>
<keyword evidence="9" id="KW-0812">Transmembrane</keyword>
<evidence type="ECO:0000313" key="13">
    <source>
        <dbReference type="Proteomes" id="UP000320672"/>
    </source>
</evidence>
<dbReference type="InterPro" id="IPR036010">
    <property type="entry name" value="2Fe-2S_ferredoxin-like_sf"/>
</dbReference>
<dbReference type="InterPro" id="IPR001433">
    <property type="entry name" value="OxRdtase_FAD/NAD-bd"/>
</dbReference>
<dbReference type="SUPFAM" id="SSF54292">
    <property type="entry name" value="2Fe-2S ferredoxin-like"/>
    <property type="match status" value="1"/>
</dbReference>
<dbReference type="CDD" id="cd00207">
    <property type="entry name" value="fer2"/>
    <property type="match status" value="1"/>
</dbReference>
<evidence type="ECO:0000256" key="2">
    <source>
        <dbReference type="ARBA" id="ARBA00022630"/>
    </source>
</evidence>
<keyword evidence="6 12" id="KW-0560">Oxidoreductase</keyword>
<evidence type="ECO:0000256" key="4">
    <source>
        <dbReference type="ARBA" id="ARBA00022723"/>
    </source>
</evidence>
<dbReference type="OrthoDB" id="9801223at2"/>
<evidence type="ECO:0000313" key="12">
    <source>
        <dbReference type="EMBL" id="QDS94780.1"/>
    </source>
</evidence>
<dbReference type="PROSITE" id="PS51085">
    <property type="entry name" value="2FE2S_FER_2"/>
    <property type="match status" value="1"/>
</dbReference>
<evidence type="ECO:0000259" key="11">
    <source>
        <dbReference type="PROSITE" id="PS51384"/>
    </source>
</evidence>
<sequence>MLHFTFVFIGIALCVIVTSGVSGLVLSQVRNGRRQRGMHRLLCRQQDSKIRQLERNAMQAVTERLAWTGWQRAKVEEIIDESADCRSFFLTLPDGTPFPPFRPGQYLMVGINDSDTGRTVSRCYSLSAAPDPRFWRISVKRVPGGSVSNYLHDHLKVGDTLLLGAPRGKFVPQMEDNRPLVMIAAGVGITPMIAMIRYALIWQPERPLHLYYQLRDGEHAPFLRWLTGRARDSERLNLVTCFSQPGPQDHPHYVGRISADLITKEADLLDGEFLICGPDRFMKSLRKDLIANGILGDAIKIESFGGGQPKQASGNADASAHSEGYAVSFQRSKSQTQWRDEDGSLLDVTEQAGVDIDSGCRAGECGACVVGLLKGKVRHLTDPLCGPLDENQVAACIAVPEGPVELDL</sequence>
<evidence type="ECO:0000256" key="6">
    <source>
        <dbReference type="ARBA" id="ARBA00023002"/>
    </source>
</evidence>
<reference evidence="12 13" key="1">
    <citation type="submission" date="2019-02" db="EMBL/GenBank/DDBJ databases">
        <title>Deep-cultivation of Planctomycetes and their phenomic and genomic characterization uncovers novel biology.</title>
        <authorList>
            <person name="Wiegand S."/>
            <person name="Jogler M."/>
            <person name="Boedeker C."/>
            <person name="Pinto D."/>
            <person name="Vollmers J."/>
            <person name="Rivas-Marin E."/>
            <person name="Kohn T."/>
            <person name="Peeters S.H."/>
            <person name="Heuer A."/>
            <person name="Rast P."/>
            <person name="Oberbeckmann S."/>
            <person name="Bunk B."/>
            <person name="Jeske O."/>
            <person name="Meyerdierks A."/>
            <person name="Storesund J.E."/>
            <person name="Kallscheuer N."/>
            <person name="Luecker S."/>
            <person name="Lage O.M."/>
            <person name="Pohl T."/>
            <person name="Merkel B.J."/>
            <person name="Hornburger P."/>
            <person name="Mueller R.-W."/>
            <person name="Bruemmer F."/>
            <person name="Labrenz M."/>
            <person name="Spormann A.M."/>
            <person name="Op den Camp H."/>
            <person name="Overmann J."/>
            <person name="Amann R."/>
            <person name="Jetten M.S.M."/>
            <person name="Mascher T."/>
            <person name="Medema M.H."/>
            <person name="Devos D.P."/>
            <person name="Kaster A.-K."/>
            <person name="Ovreas L."/>
            <person name="Rohde M."/>
            <person name="Galperin M.Y."/>
            <person name="Jogler C."/>
        </authorList>
    </citation>
    <scope>NUCLEOTIDE SEQUENCE [LARGE SCALE GENOMIC DNA]</scope>
    <source>
        <strain evidence="12 13">FF011L</strain>
    </source>
</reference>
<evidence type="ECO:0000256" key="5">
    <source>
        <dbReference type="ARBA" id="ARBA00022827"/>
    </source>
</evidence>
<dbReference type="InterPro" id="IPR017927">
    <property type="entry name" value="FAD-bd_FR_type"/>
</dbReference>
<organism evidence="12 13">
    <name type="scientific">Roseimaritima multifibrata</name>
    <dbReference type="NCBI Taxonomy" id="1930274"/>
    <lineage>
        <taxon>Bacteria</taxon>
        <taxon>Pseudomonadati</taxon>
        <taxon>Planctomycetota</taxon>
        <taxon>Planctomycetia</taxon>
        <taxon>Pirellulales</taxon>
        <taxon>Pirellulaceae</taxon>
        <taxon>Roseimaritima</taxon>
    </lineage>
</organism>
<dbReference type="InterPro" id="IPR008333">
    <property type="entry name" value="Cbr1-like_FAD-bd_dom"/>
</dbReference>
<dbReference type="KEGG" id="rml:FF011L_35620"/>
<keyword evidence="8" id="KW-0411">Iron-sulfur</keyword>
<dbReference type="Gene3D" id="3.10.20.30">
    <property type="match status" value="1"/>
</dbReference>
<dbReference type="GO" id="GO:0051537">
    <property type="term" value="F:2 iron, 2 sulfur cluster binding"/>
    <property type="evidence" value="ECO:0007669"/>
    <property type="project" value="UniProtKB-KW"/>
</dbReference>
<evidence type="ECO:0000256" key="8">
    <source>
        <dbReference type="ARBA" id="ARBA00023014"/>
    </source>
</evidence>
<keyword evidence="13" id="KW-1185">Reference proteome</keyword>
<dbReference type="InterPro" id="IPR012675">
    <property type="entry name" value="Beta-grasp_dom_sf"/>
</dbReference>
<evidence type="ECO:0000256" key="3">
    <source>
        <dbReference type="ARBA" id="ARBA00022714"/>
    </source>
</evidence>
<dbReference type="PANTHER" id="PTHR47354:SF8">
    <property type="entry name" value="1,2-PHENYLACETYL-COA EPOXIDASE, SUBUNIT E"/>
    <property type="match status" value="1"/>
</dbReference>
<dbReference type="Pfam" id="PF00970">
    <property type="entry name" value="FAD_binding_6"/>
    <property type="match status" value="1"/>
</dbReference>
<dbReference type="InterPro" id="IPR001041">
    <property type="entry name" value="2Fe-2S_ferredoxin-type"/>
</dbReference>
<dbReference type="RefSeq" id="WP_145352744.1">
    <property type="nucleotide sequence ID" value="NZ_CP036262.1"/>
</dbReference>
<keyword evidence="3" id="KW-0001">2Fe-2S</keyword>
<keyword evidence="2" id="KW-0285">Flavoprotein</keyword>
<dbReference type="GO" id="GO:0046872">
    <property type="term" value="F:metal ion binding"/>
    <property type="evidence" value="ECO:0007669"/>
    <property type="project" value="UniProtKB-KW"/>
</dbReference>